<protein>
    <submittedName>
        <fullName evidence="2">Uncharacterized protein</fullName>
    </submittedName>
</protein>
<evidence type="ECO:0000313" key="2">
    <source>
        <dbReference type="EMBL" id="KAF4139766.1"/>
    </source>
</evidence>
<accession>A0A8S9UGZ0</accession>
<evidence type="ECO:0000256" key="1">
    <source>
        <dbReference type="SAM" id="MobiDB-lite"/>
    </source>
</evidence>
<dbReference type="AlphaFoldDB" id="A0A8S9UGZ0"/>
<proteinExistence type="predicted"/>
<feature type="region of interest" description="Disordered" evidence="1">
    <location>
        <begin position="68"/>
        <end position="87"/>
    </location>
</feature>
<dbReference type="Proteomes" id="UP000704712">
    <property type="component" value="Unassembled WGS sequence"/>
</dbReference>
<evidence type="ECO:0000313" key="3">
    <source>
        <dbReference type="Proteomes" id="UP000704712"/>
    </source>
</evidence>
<comment type="caution">
    <text evidence="2">The sequence shown here is derived from an EMBL/GenBank/DDBJ whole genome shotgun (WGS) entry which is preliminary data.</text>
</comment>
<sequence>MVEKHQSETGALHPSPYFLDDQLPRQGATPKWFSCIQPLRLLEKGTRYKGDFGLQAQFQKLMGSEFETLQADAESEEEREAKEKRRH</sequence>
<organism evidence="2 3">
    <name type="scientific">Phytophthora infestans</name>
    <name type="common">Potato late blight agent</name>
    <name type="synonym">Botrytis infestans</name>
    <dbReference type="NCBI Taxonomy" id="4787"/>
    <lineage>
        <taxon>Eukaryota</taxon>
        <taxon>Sar</taxon>
        <taxon>Stramenopiles</taxon>
        <taxon>Oomycota</taxon>
        <taxon>Peronosporomycetes</taxon>
        <taxon>Peronosporales</taxon>
        <taxon>Peronosporaceae</taxon>
        <taxon>Phytophthora</taxon>
    </lineage>
</organism>
<name>A0A8S9UGZ0_PHYIN</name>
<reference evidence="2" key="1">
    <citation type="submission" date="2020-03" db="EMBL/GenBank/DDBJ databases">
        <title>Hybrid Assembly of Korean Phytophthora infestans isolates.</title>
        <authorList>
            <person name="Prokchorchik M."/>
            <person name="Lee Y."/>
            <person name="Seo J."/>
            <person name="Cho J.-H."/>
            <person name="Park Y.-E."/>
            <person name="Jang D.-C."/>
            <person name="Im J.-S."/>
            <person name="Choi J.-G."/>
            <person name="Park H.-J."/>
            <person name="Lee G.-B."/>
            <person name="Lee Y.-G."/>
            <person name="Hong S.-Y."/>
            <person name="Cho K."/>
            <person name="Sohn K.H."/>
        </authorList>
    </citation>
    <scope>NUCLEOTIDE SEQUENCE</scope>
    <source>
        <strain evidence="2">KR_2_A2</strain>
    </source>
</reference>
<dbReference type="EMBL" id="JAACNO010001546">
    <property type="protein sequence ID" value="KAF4139766.1"/>
    <property type="molecule type" value="Genomic_DNA"/>
</dbReference>
<gene>
    <name evidence="2" type="ORF">GN958_ATG11007</name>
</gene>